<dbReference type="EMBL" id="JAGIOC010000001">
    <property type="protein sequence ID" value="MBP2409413.1"/>
    <property type="molecule type" value="Genomic_DNA"/>
</dbReference>
<evidence type="ECO:0000313" key="4">
    <source>
        <dbReference type="EMBL" id="MBP2409413.1"/>
    </source>
</evidence>
<evidence type="ECO:0000259" key="2">
    <source>
        <dbReference type="Pfam" id="PF20013"/>
    </source>
</evidence>
<dbReference type="RefSeq" id="WP_209891351.1">
    <property type="nucleotide sequence ID" value="NZ_BAAAJV010000014.1"/>
</dbReference>
<accession>A0ABS4YKT6</accession>
<evidence type="ECO:0000313" key="5">
    <source>
        <dbReference type="Proteomes" id="UP000698222"/>
    </source>
</evidence>
<dbReference type="Pfam" id="PF20014">
    <property type="entry name" value="GAP1-M"/>
    <property type="match status" value="1"/>
</dbReference>
<proteinExistence type="predicted"/>
<dbReference type="InterPro" id="IPR045402">
    <property type="entry name" value="GAP1-N2"/>
</dbReference>
<feature type="region of interest" description="Disordered" evidence="1">
    <location>
        <begin position="653"/>
        <end position="696"/>
    </location>
</feature>
<dbReference type="InterPro" id="IPR045401">
    <property type="entry name" value="GAP1-M"/>
</dbReference>
<dbReference type="Pfam" id="PF20013">
    <property type="entry name" value="GAP1-N2"/>
    <property type="match status" value="1"/>
</dbReference>
<organism evidence="4 5">
    <name type="scientific">Brachybacterium fresconis</name>
    <dbReference type="NCBI Taxonomy" id="173363"/>
    <lineage>
        <taxon>Bacteria</taxon>
        <taxon>Bacillati</taxon>
        <taxon>Actinomycetota</taxon>
        <taxon>Actinomycetes</taxon>
        <taxon>Micrococcales</taxon>
        <taxon>Dermabacteraceae</taxon>
        <taxon>Brachybacterium</taxon>
    </lineage>
</organism>
<reference evidence="4 5" key="1">
    <citation type="submission" date="2021-03" db="EMBL/GenBank/DDBJ databases">
        <title>Sequencing the genomes of 1000 actinobacteria strains.</title>
        <authorList>
            <person name="Klenk H.-P."/>
        </authorList>
    </citation>
    <scope>NUCLEOTIDE SEQUENCE [LARGE SCALE GENOMIC DNA]</scope>
    <source>
        <strain evidence="4 5">DSM 14564</strain>
    </source>
</reference>
<sequence length="696" mass="76419">MFETAIFTDVRAEEALDGRSGFNFQSASPRFTTAEQHVTVQHMLHQVTSPETASLSDGSRAETFCYRPVDGRLFFSRGHDLGATASGRGGNQITEVAVADSVGDFEPYTPAQVYAARTWNVSKRPSKIAEPWSPPLDIDDNFEADPLLTWVLDDAERRQYLPQLLTAFEEKITGQYPGPLVLVAGDLSSLVRWFATLSLLSNQQAVRSLSFRAFDGNPLRGGADIIGCRPEVGRRLEAGPSICDLDRLTGGPEPQSLAVERTMALLHERTAYEALDVISLARRWDPVVGSRAAFWASELVNGTLPDAAFVGGEDLIVNVVDGLASNGFTDDLETYLDEFGDALARLPEHSDADIVRLARSARFLAGGANQPLAALLLDASVSRVTARPEQIADWSAELLATSSTPWPVAELPASHWGEALGNLVRVAATPDLPALFALAEHLPRESLDHEVWTGAEQRLVEAALTTPRSLESTRALVVGVRIRDRVREAIVRDLDLALRDQDGLLDGHPTFDALRGGGWQPLIDSSAEDSGESASDLRRWHQLTALARMPAKQRRDLLSQESELRPAQWKAALAGTDPREERDLWEAWLQQVGVDPERGFQIHVLAAVERELMGPPSGDLKKWKRLLRSLERRLPRSAADHAGQLIDQIDARRDERDTLGSRVRSWVPGRKGDDGSDSGEGSRPNDGGRRSGRRIR</sequence>
<protein>
    <submittedName>
        <fullName evidence="4">Uncharacterized protein</fullName>
    </submittedName>
</protein>
<keyword evidence="5" id="KW-1185">Reference proteome</keyword>
<dbReference type="Proteomes" id="UP000698222">
    <property type="component" value="Unassembled WGS sequence"/>
</dbReference>
<evidence type="ECO:0000259" key="3">
    <source>
        <dbReference type="Pfam" id="PF20014"/>
    </source>
</evidence>
<feature type="domain" description="GTPase-associated protein 1 N-terminal" evidence="2">
    <location>
        <begin position="1"/>
        <end position="127"/>
    </location>
</feature>
<feature type="domain" description="GTPase-associated protein 1 middle" evidence="3">
    <location>
        <begin position="157"/>
        <end position="237"/>
    </location>
</feature>
<name>A0ABS4YKT6_9MICO</name>
<evidence type="ECO:0000256" key="1">
    <source>
        <dbReference type="SAM" id="MobiDB-lite"/>
    </source>
</evidence>
<gene>
    <name evidence="4" type="ORF">JOF44_002316</name>
</gene>
<comment type="caution">
    <text evidence="4">The sequence shown here is derived from an EMBL/GenBank/DDBJ whole genome shotgun (WGS) entry which is preliminary data.</text>
</comment>